<evidence type="ECO:0000256" key="1">
    <source>
        <dbReference type="ARBA" id="ARBA00001968"/>
    </source>
</evidence>
<gene>
    <name evidence="4" type="ORF">MVEN_02185100</name>
</gene>
<keyword evidence="2" id="KW-0479">Metal-binding</keyword>
<evidence type="ECO:0000259" key="3">
    <source>
        <dbReference type="Pfam" id="PF13359"/>
    </source>
</evidence>
<keyword evidence="5" id="KW-1185">Reference proteome</keyword>
<proteinExistence type="predicted"/>
<dbReference type="GO" id="GO:0046872">
    <property type="term" value="F:metal ion binding"/>
    <property type="evidence" value="ECO:0007669"/>
    <property type="project" value="UniProtKB-KW"/>
</dbReference>
<organism evidence="4 5">
    <name type="scientific">Mycena venus</name>
    <dbReference type="NCBI Taxonomy" id="2733690"/>
    <lineage>
        <taxon>Eukaryota</taxon>
        <taxon>Fungi</taxon>
        <taxon>Dikarya</taxon>
        <taxon>Basidiomycota</taxon>
        <taxon>Agaricomycotina</taxon>
        <taxon>Agaricomycetes</taxon>
        <taxon>Agaricomycetidae</taxon>
        <taxon>Agaricales</taxon>
        <taxon>Marasmiineae</taxon>
        <taxon>Mycenaceae</taxon>
        <taxon>Mycena</taxon>
    </lineage>
</organism>
<dbReference type="Proteomes" id="UP000620124">
    <property type="component" value="Unassembled WGS sequence"/>
</dbReference>
<accession>A0A8H6X955</accession>
<dbReference type="Pfam" id="PF13359">
    <property type="entry name" value="DDE_Tnp_4"/>
    <property type="match status" value="1"/>
</dbReference>
<evidence type="ECO:0000313" key="4">
    <source>
        <dbReference type="EMBL" id="KAF7336366.1"/>
    </source>
</evidence>
<dbReference type="AlphaFoldDB" id="A0A8H6X955"/>
<dbReference type="InterPro" id="IPR027806">
    <property type="entry name" value="HARBI1_dom"/>
</dbReference>
<feature type="domain" description="DDE Tnp4" evidence="3">
    <location>
        <begin position="212"/>
        <end position="378"/>
    </location>
</feature>
<dbReference type="EMBL" id="JACAZI010000023">
    <property type="protein sequence ID" value="KAF7336366.1"/>
    <property type="molecule type" value="Genomic_DNA"/>
</dbReference>
<sequence>MAFSRLKQYLCHILTLVFDMGDGDLFHAHRQAADRADDPWLAFWTHFFAAPQLETARPQIGGNRITIDWLRALEPRECLYQFRYVAFMMRSMFTNLVCRLYADELIHLAAAMDIPEIFRTRNRCAFPRVEALALLLARFKSAGDEFDLTMRYARSQAAISELVNELSMFLDERWGHLLDFDTNGLLSPARMQEYADAIHAKGAPLDSVWGLLDCTIRGICRPSRWQQIAYNGYKKIHAIKFQAIKLPNGLIGHLFGPMEGRRNDNALLAAPHLLENCAQCAFRPRADHNTPITRRYFQIFGDPAYGVSPLLLSPFNAGADRTPEQTKWSHAMSSVRMEVEHGFGGITREWPFLNAWWKLRVYSSPVGRYYRVCVLLANALNCIRPNQTSQAFDILPPHVHEYFHN</sequence>
<evidence type="ECO:0000256" key="2">
    <source>
        <dbReference type="ARBA" id="ARBA00022723"/>
    </source>
</evidence>
<name>A0A8H6X955_9AGAR</name>
<dbReference type="OrthoDB" id="5945905at2759"/>
<comment type="caution">
    <text evidence="4">The sequence shown here is derived from an EMBL/GenBank/DDBJ whole genome shotgun (WGS) entry which is preliminary data.</text>
</comment>
<protein>
    <submittedName>
        <fullName evidence="4">DDE Tnp4 domain-containing protein</fullName>
    </submittedName>
</protein>
<comment type="cofactor">
    <cofactor evidence="1">
        <name>a divalent metal cation</name>
        <dbReference type="ChEBI" id="CHEBI:60240"/>
    </cofactor>
</comment>
<reference evidence="4" key="1">
    <citation type="submission" date="2020-05" db="EMBL/GenBank/DDBJ databases">
        <title>Mycena genomes resolve the evolution of fungal bioluminescence.</title>
        <authorList>
            <person name="Tsai I.J."/>
        </authorList>
    </citation>
    <scope>NUCLEOTIDE SEQUENCE</scope>
    <source>
        <strain evidence="4">CCC161011</strain>
    </source>
</reference>
<evidence type="ECO:0000313" key="5">
    <source>
        <dbReference type="Proteomes" id="UP000620124"/>
    </source>
</evidence>